<feature type="region of interest" description="Disordered" evidence="1">
    <location>
        <begin position="731"/>
        <end position="751"/>
    </location>
</feature>
<feature type="region of interest" description="Disordered" evidence="1">
    <location>
        <begin position="670"/>
        <end position="710"/>
    </location>
</feature>
<reference evidence="2" key="1">
    <citation type="submission" date="2020-02" db="EMBL/GenBank/DDBJ databases">
        <authorList>
            <person name="Meier V. D."/>
        </authorList>
    </citation>
    <scope>NUCLEOTIDE SEQUENCE</scope>
    <source>
        <strain evidence="2">AVDCRST_MAG64</strain>
    </source>
</reference>
<dbReference type="AlphaFoldDB" id="A0A6J4N8Q3"/>
<feature type="compositionally biased region" description="Basic and acidic residues" evidence="1">
    <location>
        <begin position="29"/>
        <end position="40"/>
    </location>
</feature>
<feature type="compositionally biased region" description="Low complexity" evidence="1">
    <location>
        <begin position="463"/>
        <end position="477"/>
    </location>
</feature>
<feature type="compositionally biased region" description="Basic and acidic residues" evidence="1">
    <location>
        <begin position="249"/>
        <end position="266"/>
    </location>
</feature>
<feature type="compositionally biased region" description="Low complexity" evidence="1">
    <location>
        <begin position="41"/>
        <end position="51"/>
    </location>
</feature>
<feature type="region of interest" description="Disordered" evidence="1">
    <location>
        <begin position="575"/>
        <end position="644"/>
    </location>
</feature>
<feature type="compositionally biased region" description="Basic and acidic residues" evidence="1">
    <location>
        <begin position="1"/>
        <end position="13"/>
    </location>
</feature>
<feature type="region of interest" description="Disordered" evidence="1">
    <location>
        <begin position="1"/>
        <end position="71"/>
    </location>
</feature>
<protein>
    <submittedName>
        <fullName evidence="2">Uncharacterized protein</fullName>
    </submittedName>
</protein>
<feature type="compositionally biased region" description="Basic and acidic residues" evidence="1">
    <location>
        <begin position="629"/>
        <end position="644"/>
    </location>
</feature>
<feature type="region of interest" description="Disordered" evidence="1">
    <location>
        <begin position="176"/>
        <end position="195"/>
    </location>
</feature>
<gene>
    <name evidence="2" type="ORF">AVDCRST_MAG64-500</name>
</gene>
<evidence type="ECO:0000256" key="1">
    <source>
        <dbReference type="SAM" id="MobiDB-lite"/>
    </source>
</evidence>
<feature type="region of interest" description="Disordered" evidence="1">
    <location>
        <begin position="526"/>
        <end position="559"/>
    </location>
</feature>
<feature type="compositionally biased region" description="Basic and acidic residues" evidence="1">
    <location>
        <begin position="575"/>
        <end position="589"/>
    </location>
</feature>
<organism evidence="2">
    <name type="scientific">uncultured Phycisphaerae bacterium</name>
    <dbReference type="NCBI Taxonomy" id="904963"/>
    <lineage>
        <taxon>Bacteria</taxon>
        <taxon>Pseudomonadati</taxon>
        <taxon>Planctomycetota</taxon>
        <taxon>Phycisphaerae</taxon>
        <taxon>environmental samples</taxon>
    </lineage>
</organism>
<feature type="compositionally biased region" description="Basic and acidic residues" evidence="1">
    <location>
        <begin position="419"/>
        <end position="462"/>
    </location>
</feature>
<accession>A0A6J4N8Q3</accession>
<feature type="region of interest" description="Disordered" evidence="1">
    <location>
        <begin position="414"/>
        <end position="511"/>
    </location>
</feature>
<feature type="compositionally biased region" description="Basic and acidic residues" evidence="1">
    <location>
        <begin position="687"/>
        <end position="702"/>
    </location>
</feature>
<feature type="compositionally biased region" description="Basic and acidic residues" evidence="1">
    <location>
        <begin position="606"/>
        <end position="618"/>
    </location>
</feature>
<dbReference type="EMBL" id="CADCUQ010000138">
    <property type="protein sequence ID" value="CAA9379130.1"/>
    <property type="molecule type" value="Genomic_DNA"/>
</dbReference>
<evidence type="ECO:0000313" key="2">
    <source>
        <dbReference type="EMBL" id="CAA9379130.1"/>
    </source>
</evidence>
<sequence length="876" mass="95136">MQVDQRLADRQPEPEPAEQPGHVPPALLERVEDPRQRLGVDPDAGVADGDGQSPAGRVGRPDRHPPAGRRELDRVLQQVPQDLLGPGRVGPDVVPPGRQVQRQLDLLRPGVVRAPAGHVPHLLVQVDRLDVQVQLPLPDPGQVQDVVDQPGLELDVPADHRHPLPHVRRGRGVGLDHLHGRQHGRQRGPQLVAEDGQEPVLGRARPLRLGPGLPLGLVQAGPLQRLGALAGERQQEVLVVGRERVGLVEPEPEHADRGPADHERDARRRLRLPHRPDGRQRRVPGQPVRRRLQVDWPAGPDGVGQRDRGVEPEPLPPVHHPGRVPGRPDQLQRRPVGRHERQRPGRRACGGDPLVDDDGRHVRDRQRLGQRLADLLRPAEAVGRPLGPPQHLGQMLPLAGQLLGPVAEGGLVPPAVADVPEHAGERRRAVGQRAGDRQLDRELGPVLADGRHLQPPAEDRPVPGRQVRGQPVPVRVPQGRRDDQLGHLPPDGLGGRVPERPLGGRVPLDDAAAVVHRDDAVEGGLEDGRVTGLARPQRLLRPPPADRLPELPADDGHHVEQRLVRRADVAAEELEHPEHPPAGRHREPGGRVQPGRRGRRPAGEVVVRRHVGDPDRGVRRPHPPGQPDARPERRLPAGRLERGRVVGRRAPRLRPPDHVLVRVDLPQPAALPPGRAADGLQHPGDGLPERRGLGQHPGDRVLGHQPGLGQLPVGPVPHQLGEPDELAGLVSHGHQHPAGEEPGPVPADVPPLVRRPPVPGRRRHLLLRHATPAVLGREDHVRRPADDLRLGVPEDPLGPVVPARDAAGHVRHEDRVVRDVLDEEAVAVLDVEGGVGHGVAVPRNRWPNRRGGLWPAAGRPFSAVPPPVSTTCACPF</sequence>
<feature type="region of interest" description="Disordered" evidence="1">
    <location>
        <begin position="249"/>
        <end position="360"/>
    </location>
</feature>
<name>A0A6J4N8Q3_9BACT</name>
<feature type="compositionally biased region" description="Basic and acidic residues" evidence="1">
    <location>
        <begin position="59"/>
        <end position="71"/>
    </location>
</feature>
<proteinExistence type="predicted"/>